<protein>
    <submittedName>
        <fullName evidence="1">Uncharacterized protein</fullName>
    </submittedName>
</protein>
<sequence>MTPPAISVYTFELNNEQFYVEGICAPLYTHFNFHFVP</sequence>
<name>A0A8S5PI74_9CAUD</name>
<proteinExistence type="predicted"/>
<dbReference type="EMBL" id="BK015419">
    <property type="protein sequence ID" value="DAE05876.1"/>
    <property type="molecule type" value="Genomic_DNA"/>
</dbReference>
<organism evidence="1">
    <name type="scientific">Podoviridae sp. ctWeH21</name>
    <dbReference type="NCBI Taxonomy" id="2825255"/>
    <lineage>
        <taxon>Viruses</taxon>
        <taxon>Duplodnaviria</taxon>
        <taxon>Heunggongvirae</taxon>
        <taxon>Uroviricota</taxon>
        <taxon>Caudoviricetes</taxon>
    </lineage>
</organism>
<evidence type="ECO:0000313" key="1">
    <source>
        <dbReference type="EMBL" id="DAE05876.1"/>
    </source>
</evidence>
<reference evidence="1" key="1">
    <citation type="journal article" date="2021" name="Proc. Natl. Acad. Sci. U.S.A.">
        <title>A Catalog of Tens of Thousands of Viruses from Human Metagenomes Reveals Hidden Associations with Chronic Diseases.</title>
        <authorList>
            <person name="Tisza M.J."/>
            <person name="Buck C.B."/>
        </authorList>
    </citation>
    <scope>NUCLEOTIDE SEQUENCE</scope>
    <source>
        <strain evidence="1">CtWeH21</strain>
    </source>
</reference>
<accession>A0A8S5PI74</accession>